<evidence type="ECO:0000313" key="1">
    <source>
        <dbReference type="EMBL" id="KAH3866471.1"/>
    </source>
</evidence>
<accession>A0A9D4M116</accession>
<dbReference type="Proteomes" id="UP000828390">
    <property type="component" value="Unassembled WGS sequence"/>
</dbReference>
<gene>
    <name evidence="1" type="ORF">DPMN_029535</name>
</gene>
<reference evidence="1" key="2">
    <citation type="submission" date="2020-11" db="EMBL/GenBank/DDBJ databases">
        <authorList>
            <person name="McCartney M.A."/>
            <person name="Auch B."/>
            <person name="Kono T."/>
            <person name="Mallez S."/>
            <person name="Becker A."/>
            <person name="Gohl D.M."/>
            <person name="Silverstein K.A.T."/>
            <person name="Koren S."/>
            <person name="Bechman K.B."/>
            <person name="Herman A."/>
            <person name="Abrahante J.E."/>
            <person name="Garbe J."/>
        </authorList>
    </citation>
    <scope>NUCLEOTIDE SEQUENCE</scope>
    <source>
        <strain evidence="1">Duluth1</strain>
        <tissue evidence="1">Whole animal</tissue>
    </source>
</reference>
<keyword evidence="2" id="KW-1185">Reference proteome</keyword>
<protein>
    <submittedName>
        <fullName evidence="1">Uncharacterized protein</fullName>
    </submittedName>
</protein>
<dbReference type="EMBL" id="JAIWYP010000002">
    <property type="protein sequence ID" value="KAH3866471.1"/>
    <property type="molecule type" value="Genomic_DNA"/>
</dbReference>
<proteinExistence type="predicted"/>
<comment type="caution">
    <text evidence="1">The sequence shown here is derived from an EMBL/GenBank/DDBJ whole genome shotgun (WGS) entry which is preliminary data.</text>
</comment>
<name>A0A9D4M116_DREPO</name>
<evidence type="ECO:0000313" key="2">
    <source>
        <dbReference type="Proteomes" id="UP000828390"/>
    </source>
</evidence>
<organism evidence="1 2">
    <name type="scientific">Dreissena polymorpha</name>
    <name type="common">Zebra mussel</name>
    <name type="synonym">Mytilus polymorpha</name>
    <dbReference type="NCBI Taxonomy" id="45954"/>
    <lineage>
        <taxon>Eukaryota</taxon>
        <taxon>Metazoa</taxon>
        <taxon>Spiralia</taxon>
        <taxon>Lophotrochozoa</taxon>
        <taxon>Mollusca</taxon>
        <taxon>Bivalvia</taxon>
        <taxon>Autobranchia</taxon>
        <taxon>Heteroconchia</taxon>
        <taxon>Euheterodonta</taxon>
        <taxon>Imparidentia</taxon>
        <taxon>Neoheterodontei</taxon>
        <taxon>Myida</taxon>
        <taxon>Dreissenoidea</taxon>
        <taxon>Dreissenidae</taxon>
        <taxon>Dreissena</taxon>
    </lineage>
</organism>
<reference evidence="1" key="1">
    <citation type="journal article" date="2019" name="bioRxiv">
        <title>The Genome of the Zebra Mussel, Dreissena polymorpha: A Resource for Invasive Species Research.</title>
        <authorList>
            <person name="McCartney M.A."/>
            <person name="Auch B."/>
            <person name="Kono T."/>
            <person name="Mallez S."/>
            <person name="Zhang Y."/>
            <person name="Obille A."/>
            <person name="Becker A."/>
            <person name="Abrahante J.E."/>
            <person name="Garbe J."/>
            <person name="Badalamenti J.P."/>
            <person name="Herman A."/>
            <person name="Mangelson H."/>
            <person name="Liachko I."/>
            <person name="Sullivan S."/>
            <person name="Sone E.D."/>
            <person name="Koren S."/>
            <person name="Silverstein K.A.T."/>
            <person name="Beckman K.B."/>
            <person name="Gohl D.M."/>
        </authorList>
    </citation>
    <scope>NUCLEOTIDE SEQUENCE</scope>
    <source>
        <strain evidence="1">Duluth1</strain>
        <tissue evidence="1">Whole animal</tissue>
    </source>
</reference>
<sequence length="52" mass="5858">MTMQLVDAVEAARTDISVVPEGTDVLVLWLHYYLVLTLSPLVIMDSPVREEQ</sequence>
<dbReference type="AlphaFoldDB" id="A0A9D4M116"/>